<accession>A0A6N2RK99</accession>
<organism evidence="2">
    <name type="scientific">Bacteroides ovatus</name>
    <dbReference type="NCBI Taxonomy" id="28116"/>
    <lineage>
        <taxon>Bacteria</taxon>
        <taxon>Pseudomonadati</taxon>
        <taxon>Bacteroidota</taxon>
        <taxon>Bacteroidia</taxon>
        <taxon>Bacteroidales</taxon>
        <taxon>Bacteroidaceae</taxon>
        <taxon>Bacteroides</taxon>
    </lineage>
</organism>
<feature type="region of interest" description="Disordered" evidence="1">
    <location>
        <begin position="1"/>
        <end position="52"/>
    </location>
</feature>
<dbReference type="EMBL" id="CACRTD010000003">
    <property type="protein sequence ID" value="VYS81457.1"/>
    <property type="molecule type" value="Genomic_DNA"/>
</dbReference>
<name>A0A6N2RK99_BACOV</name>
<gene>
    <name evidence="2" type="ORF">BOLFYP28_05687</name>
</gene>
<dbReference type="AlphaFoldDB" id="A0A6N2RK99"/>
<protein>
    <submittedName>
        <fullName evidence="2">Uncharacterized protein</fullName>
    </submittedName>
</protein>
<evidence type="ECO:0000313" key="2">
    <source>
        <dbReference type="EMBL" id="VYS81457.1"/>
    </source>
</evidence>
<feature type="compositionally biased region" description="Polar residues" evidence="1">
    <location>
        <begin position="1"/>
        <end position="11"/>
    </location>
</feature>
<sequence length="52" mass="5724">MGYTKKINNGDYTPKEMPRSASIPPPPKREERSIPQTTNTPPPNKSGNSGKK</sequence>
<evidence type="ECO:0000256" key="1">
    <source>
        <dbReference type="SAM" id="MobiDB-lite"/>
    </source>
</evidence>
<feature type="compositionally biased region" description="Polar residues" evidence="1">
    <location>
        <begin position="34"/>
        <end position="52"/>
    </location>
</feature>
<reference evidence="2" key="1">
    <citation type="submission" date="2019-11" db="EMBL/GenBank/DDBJ databases">
        <authorList>
            <person name="Feng L."/>
        </authorList>
    </citation>
    <scope>NUCLEOTIDE SEQUENCE</scope>
    <source>
        <strain evidence="2">BovatusLFYP28</strain>
    </source>
</reference>
<proteinExistence type="predicted"/>